<evidence type="ECO:0008006" key="3">
    <source>
        <dbReference type="Google" id="ProtNLM"/>
    </source>
</evidence>
<comment type="caution">
    <text evidence="1">The sequence shown here is derived from an EMBL/GenBank/DDBJ whole genome shotgun (WGS) entry which is preliminary data.</text>
</comment>
<sequence length="316" mass="35926">MQLPATAQDEHHIYFQAFNTSPELADFLLNNRWEKVHGLRPEVRRVLVVVGGSMTVKPHHVTTLACLLEEYRLAGVAIRFESGNAVVYQYLEAIHLFARFAEPITAAKQEFTQPNEATSFGLWSVELEGMNDFVRSAYQHFKGHFFQDKSLDFLTIYLGEMFNNVFDHAFAATATERIAFAMLQYYPTSQRLLIAVSDFGMGIPQTVNRYLQSQQQEPVTAPEALGKALELRFTAQSRPHNQGRGLDTLRTGVRELNGTFTIQTTRAIYHISRDGTEFIHKFSDVAFPGTTLAARIYYDGMRPEENELLEDETALF</sequence>
<dbReference type="SUPFAM" id="SSF55874">
    <property type="entry name" value="ATPase domain of HSP90 chaperone/DNA topoisomerase II/histidine kinase"/>
    <property type="match status" value="1"/>
</dbReference>
<evidence type="ECO:0000313" key="2">
    <source>
        <dbReference type="Proteomes" id="UP001501469"/>
    </source>
</evidence>
<organism evidence="1 2">
    <name type="scientific">Hymenobacter glaciei</name>
    <dbReference type="NCBI Taxonomy" id="877209"/>
    <lineage>
        <taxon>Bacteria</taxon>
        <taxon>Pseudomonadati</taxon>
        <taxon>Bacteroidota</taxon>
        <taxon>Cytophagia</taxon>
        <taxon>Cytophagales</taxon>
        <taxon>Hymenobacteraceae</taxon>
        <taxon>Hymenobacter</taxon>
    </lineage>
</organism>
<dbReference type="InterPro" id="IPR036890">
    <property type="entry name" value="HATPase_C_sf"/>
</dbReference>
<dbReference type="RefSeq" id="WP_345055871.1">
    <property type="nucleotide sequence ID" value="NZ_BAABDK010000022.1"/>
</dbReference>
<evidence type="ECO:0000313" key="1">
    <source>
        <dbReference type="EMBL" id="GAA4041193.1"/>
    </source>
</evidence>
<dbReference type="Proteomes" id="UP001501469">
    <property type="component" value="Unassembled WGS sequence"/>
</dbReference>
<gene>
    <name evidence="1" type="ORF">GCM10022409_29000</name>
</gene>
<proteinExistence type="predicted"/>
<protein>
    <recommendedName>
        <fullName evidence="3">Histidine kinase/HSP90-like ATPase domain-containing protein</fullName>
    </recommendedName>
</protein>
<accession>A0ABP7UDP2</accession>
<dbReference type="Gene3D" id="3.30.565.10">
    <property type="entry name" value="Histidine kinase-like ATPase, C-terminal domain"/>
    <property type="match status" value="1"/>
</dbReference>
<dbReference type="EMBL" id="BAABDK010000022">
    <property type="protein sequence ID" value="GAA4041193.1"/>
    <property type="molecule type" value="Genomic_DNA"/>
</dbReference>
<keyword evidence="2" id="KW-1185">Reference proteome</keyword>
<reference evidence="2" key="1">
    <citation type="journal article" date="2019" name="Int. J. Syst. Evol. Microbiol.">
        <title>The Global Catalogue of Microorganisms (GCM) 10K type strain sequencing project: providing services to taxonomists for standard genome sequencing and annotation.</title>
        <authorList>
            <consortium name="The Broad Institute Genomics Platform"/>
            <consortium name="The Broad Institute Genome Sequencing Center for Infectious Disease"/>
            <person name="Wu L."/>
            <person name="Ma J."/>
        </authorList>
    </citation>
    <scope>NUCLEOTIDE SEQUENCE [LARGE SCALE GENOMIC DNA]</scope>
    <source>
        <strain evidence="2">JCM 17225</strain>
    </source>
</reference>
<name>A0ABP7UDP2_9BACT</name>